<organism evidence="2 3">
    <name type="scientific">Psychroflexus aurantiacus</name>
    <dbReference type="NCBI Taxonomy" id="2709310"/>
    <lineage>
        <taxon>Bacteria</taxon>
        <taxon>Pseudomonadati</taxon>
        <taxon>Bacteroidota</taxon>
        <taxon>Flavobacteriia</taxon>
        <taxon>Flavobacteriales</taxon>
        <taxon>Flavobacteriaceae</taxon>
        <taxon>Psychroflexus</taxon>
    </lineage>
</organism>
<feature type="domain" description="Helix-turn-helix" evidence="1">
    <location>
        <begin position="44"/>
        <end position="87"/>
    </location>
</feature>
<evidence type="ECO:0000313" key="3">
    <source>
        <dbReference type="Proteomes" id="UP000478505"/>
    </source>
</evidence>
<protein>
    <submittedName>
        <fullName evidence="2">Helix-turn-helix domain-containing protein</fullName>
    </submittedName>
</protein>
<comment type="caution">
    <text evidence="2">The sequence shown here is derived from an EMBL/GenBank/DDBJ whole genome shotgun (WGS) entry which is preliminary data.</text>
</comment>
<dbReference type="GO" id="GO:0003677">
    <property type="term" value="F:DNA binding"/>
    <property type="evidence" value="ECO:0007669"/>
    <property type="project" value="InterPro"/>
</dbReference>
<accession>A0A6B3R2C1</accession>
<keyword evidence="3" id="KW-1185">Reference proteome</keyword>
<dbReference type="Proteomes" id="UP000478505">
    <property type="component" value="Unassembled WGS sequence"/>
</dbReference>
<gene>
    <name evidence="2" type="ORF">G3567_08590</name>
</gene>
<dbReference type="NCBIfam" id="TIGR01764">
    <property type="entry name" value="excise"/>
    <property type="match status" value="1"/>
</dbReference>
<dbReference type="RefSeq" id="WP_164004920.1">
    <property type="nucleotide sequence ID" value="NZ_JAAIKD010000004.1"/>
</dbReference>
<dbReference type="SUPFAM" id="SSF46955">
    <property type="entry name" value="Putative DNA-binding domain"/>
    <property type="match status" value="1"/>
</dbReference>
<proteinExistence type="predicted"/>
<dbReference type="Pfam" id="PF12728">
    <property type="entry name" value="HTH_17"/>
    <property type="match status" value="1"/>
</dbReference>
<dbReference type="InterPro" id="IPR010093">
    <property type="entry name" value="SinI_DNA-bd"/>
</dbReference>
<dbReference type="EMBL" id="JAAIKD010000004">
    <property type="protein sequence ID" value="NEV94198.1"/>
    <property type="molecule type" value="Genomic_DNA"/>
</dbReference>
<evidence type="ECO:0000313" key="2">
    <source>
        <dbReference type="EMBL" id="NEV94198.1"/>
    </source>
</evidence>
<sequence>MNQTKMQLYELSPEEFKAEIINEFNLGLDNLYEKLKVQEEIKWISRQEAAEKLGVSFVTLNKWNHKGILHAYKIGGKVLYKHTDVQDKLSNH</sequence>
<name>A0A6B3R2C1_9FLAO</name>
<dbReference type="InterPro" id="IPR009061">
    <property type="entry name" value="DNA-bd_dom_put_sf"/>
</dbReference>
<dbReference type="AlphaFoldDB" id="A0A6B3R2C1"/>
<reference evidence="2 3" key="1">
    <citation type="submission" date="2020-02" db="EMBL/GenBank/DDBJ databases">
        <title>Flavobacteriaceae Psychroflexus bacterium YR1-1, complete genome.</title>
        <authorList>
            <person name="Li Y."/>
            <person name="Wu S."/>
        </authorList>
    </citation>
    <scope>NUCLEOTIDE SEQUENCE [LARGE SCALE GENOMIC DNA]</scope>
    <source>
        <strain evidence="2 3">YR1-1</strain>
    </source>
</reference>
<dbReference type="InterPro" id="IPR041657">
    <property type="entry name" value="HTH_17"/>
</dbReference>
<evidence type="ECO:0000259" key="1">
    <source>
        <dbReference type="Pfam" id="PF12728"/>
    </source>
</evidence>